<name>A0AAC9U2Z2_9GAMM</name>
<dbReference type="RefSeq" id="WP_088905619.1">
    <property type="nucleotide sequence ID" value="NZ_CP022272.1"/>
</dbReference>
<dbReference type="AlphaFoldDB" id="A0AAC9U2Z2"/>
<evidence type="ECO:0000313" key="2">
    <source>
        <dbReference type="Proteomes" id="UP000198233"/>
    </source>
</evidence>
<dbReference type="KEGG" id="smav:CFF01_17405"/>
<reference evidence="1 2" key="1">
    <citation type="submission" date="2017-06" db="EMBL/GenBank/DDBJ databases">
        <title>Complete genome sequence of Shewanella marisflavi EP1 associated with anaerobic 2,4-dinitrotoluene reduction and salt tolerance.</title>
        <authorList>
            <person name="Huang J."/>
        </authorList>
    </citation>
    <scope>NUCLEOTIDE SEQUENCE [LARGE SCALE GENOMIC DNA]</scope>
    <source>
        <strain evidence="1 2">EP1</strain>
    </source>
</reference>
<organism evidence="1 2">
    <name type="scientific">Shewanella marisflavi</name>
    <dbReference type="NCBI Taxonomy" id="260364"/>
    <lineage>
        <taxon>Bacteria</taxon>
        <taxon>Pseudomonadati</taxon>
        <taxon>Pseudomonadota</taxon>
        <taxon>Gammaproteobacteria</taxon>
        <taxon>Alteromonadales</taxon>
        <taxon>Shewanellaceae</taxon>
        <taxon>Shewanella</taxon>
    </lineage>
</organism>
<proteinExistence type="predicted"/>
<evidence type="ECO:0000313" key="1">
    <source>
        <dbReference type="EMBL" id="ASJ98223.1"/>
    </source>
</evidence>
<dbReference type="Proteomes" id="UP000198233">
    <property type="component" value="Chromosome"/>
</dbReference>
<gene>
    <name evidence="1" type="ORF">CFF01_17405</name>
</gene>
<dbReference type="EMBL" id="CP022272">
    <property type="protein sequence ID" value="ASJ98223.1"/>
    <property type="molecule type" value="Genomic_DNA"/>
</dbReference>
<sequence>MVTITYLVSLFISMTRILGKLVLIIALLGQFILTPAMAMPSALVATMHSGQMSGHMQMTQTEMPSQNELGRVMSHQGEPCQMSGVSQLVDCEALCAAIGPGDCVSHCASILGALDASVPSLAVPDHSGPIVTSAWSLQTAELTPLSPPPIG</sequence>
<accession>A0AAC9U2Z2</accession>
<protein>
    <submittedName>
        <fullName evidence="1">Uncharacterized protein</fullName>
    </submittedName>
</protein>